<dbReference type="Proteomes" id="UP000630936">
    <property type="component" value="Unassembled WGS sequence"/>
</dbReference>
<dbReference type="FunFam" id="2.40.50.140:FF:000006">
    <property type="entry name" value="Cold shock protein CspC"/>
    <property type="match status" value="1"/>
</dbReference>
<evidence type="ECO:0000256" key="1">
    <source>
        <dbReference type="ARBA" id="ARBA00004496"/>
    </source>
</evidence>
<dbReference type="InterPro" id="IPR002059">
    <property type="entry name" value="CSP_DNA-bd"/>
</dbReference>
<dbReference type="Gene3D" id="2.40.50.140">
    <property type="entry name" value="Nucleic acid-binding proteins"/>
    <property type="match status" value="1"/>
</dbReference>
<dbReference type="CDD" id="cd04458">
    <property type="entry name" value="CSP_CDS"/>
    <property type="match status" value="1"/>
</dbReference>
<dbReference type="SMART" id="SM00357">
    <property type="entry name" value="CSP"/>
    <property type="match status" value="1"/>
</dbReference>
<dbReference type="PANTHER" id="PTHR11544">
    <property type="entry name" value="COLD SHOCK DOMAIN CONTAINING PROTEINS"/>
    <property type="match status" value="1"/>
</dbReference>
<dbReference type="InterPro" id="IPR050181">
    <property type="entry name" value="Cold_shock_domain"/>
</dbReference>
<dbReference type="PROSITE" id="PS51857">
    <property type="entry name" value="CSD_2"/>
    <property type="match status" value="1"/>
</dbReference>
<keyword evidence="6" id="KW-1185">Reference proteome</keyword>
<evidence type="ECO:0000313" key="5">
    <source>
        <dbReference type="EMBL" id="GGZ50615.1"/>
    </source>
</evidence>
<comment type="caution">
    <text evidence="5">The sequence shown here is derived from an EMBL/GenBank/DDBJ whole genome shotgun (WGS) entry which is preliminary data.</text>
</comment>
<organism evidence="5 6">
    <name type="scientific">Streptomyces inusitatus</name>
    <dbReference type="NCBI Taxonomy" id="68221"/>
    <lineage>
        <taxon>Bacteria</taxon>
        <taxon>Bacillati</taxon>
        <taxon>Actinomycetota</taxon>
        <taxon>Actinomycetes</taxon>
        <taxon>Kitasatosporales</taxon>
        <taxon>Streptomycetaceae</taxon>
        <taxon>Streptomyces</taxon>
    </lineage>
</organism>
<dbReference type="GO" id="GO:0005737">
    <property type="term" value="C:cytoplasm"/>
    <property type="evidence" value="ECO:0007669"/>
    <property type="project" value="UniProtKB-SubCell"/>
</dbReference>
<evidence type="ECO:0000256" key="3">
    <source>
        <dbReference type="RuleBase" id="RU000408"/>
    </source>
</evidence>
<dbReference type="PIRSF" id="PIRSF002599">
    <property type="entry name" value="Cold_shock_A"/>
    <property type="match status" value="1"/>
</dbReference>
<gene>
    <name evidence="5" type="ORF">GCM10010387_51090</name>
</gene>
<comment type="subcellular location">
    <subcellularLocation>
        <location evidence="1 3">Cytoplasm</location>
    </subcellularLocation>
</comment>
<sequence>MATGTVKWFNADKGFGFIQQDDGGPDVFVHFSAIQAQGYKSLNEADQVSYEVAQGPKGPQAENVTVR</sequence>
<dbReference type="SUPFAM" id="SSF50249">
    <property type="entry name" value="Nucleic acid-binding proteins"/>
    <property type="match status" value="1"/>
</dbReference>
<name>A0A918UZW2_9ACTN</name>
<dbReference type="PRINTS" id="PR00050">
    <property type="entry name" value="COLDSHOCK"/>
</dbReference>
<protein>
    <submittedName>
        <fullName evidence="5">Cold-shock protein</fullName>
    </submittedName>
</protein>
<dbReference type="Pfam" id="PF00313">
    <property type="entry name" value="CSD"/>
    <property type="match status" value="1"/>
</dbReference>
<reference evidence="5" key="2">
    <citation type="submission" date="2020-09" db="EMBL/GenBank/DDBJ databases">
        <authorList>
            <person name="Sun Q."/>
            <person name="Ohkuma M."/>
        </authorList>
    </citation>
    <scope>NUCLEOTIDE SEQUENCE</scope>
    <source>
        <strain evidence="5">JCM 4988</strain>
    </source>
</reference>
<dbReference type="PROSITE" id="PS00352">
    <property type="entry name" value="CSD_1"/>
    <property type="match status" value="1"/>
</dbReference>
<proteinExistence type="predicted"/>
<dbReference type="InterPro" id="IPR019844">
    <property type="entry name" value="CSD_CS"/>
</dbReference>
<dbReference type="RefSeq" id="WP_190125554.1">
    <property type="nucleotide sequence ID" value="NZ_BMWG01000020.1"/>
</dbReference>
<accession>A0A918UZW2</accession>
<evidence type="ECO:0000313" key="6">
    <source>
        <dbReference type="Proteomes" id="UP000630936"/>
    </source>
</evidence>
<reference evidence="5" key="1">
    <citation type="journal article" date="2014" name="Int. J. Syst. Evol. Microbiol.">
        <title>Complete genome sequence of Corynebacterium casei LMG S-19264T (=DSM 44701T), isolated from a smear-ripened cheese.</title>
        <authorList>
            <consortium name="US DOE Joint Genome Institute (JGI-PGF)"/>
            <person name="Walter F."/>
            <person name="Albersmeier A."/>
            <person name="Kalinowski J."/>
            <person name="Ruckert C."/>
        </authorList>
    </citation>
    <scope>NUCLEOTIDE SEQUENCE</scope>
    <source>
        <strain evidence="5">JCM 4988</strain>
    </source>
</reference>
<dbReference type="GO" id="GO:0003676">
    <property type="term" value="F:nucleic acid binding"/>
    <property type="evidence" value="ECO:0007669"/>
    <property type="project" value="InterPro"/>
</dbReference>
<evidence type="ECO:0000256" key="2">
    <source>
        <dbReference type="ARBA" id="ARBA00022490"/>
    </source>
</evidence>
<dbReference type="AlphaFoldDB" id="A0A918UZW2"/>
<dbReference type="InterPro" id="IPR012156">
    <property type="entry name" value="Cold_shock_CspA"/>
</dbReference>
<feature type="domain" description="CSD" evidence="4">
    <location>
        <begin position="1"/>
        <end position="66"/>
    </location>
</feature>
<dbReference type="EMBL" id="BMWG01000020">
    <property type="protein sequence ID" value="GGZ50615.1"/>
    <property type="molecule type" value="Genomic_DNA"/>
</dbReference>
<dbReference type="InterPro" id="IPR012340">
    <property type="entry name" value="NA-bd_OB-fold"/>
</dbReference>
<dbReference type="InterPro" id="IPR011129">
    <property type="entry name" value="CSD"/>
</dbReference>
<evidence type="ECO:0000259" key="4">
    <source>
        <dbReference type="PROSITE" id="PS51857"/>
    </source>
</evidence>
<keyword evidence="2" id="KW-0963">Cytoplasm</keyword>